<evidence type="ECO:0000313" key="9">
    <source>
        <dbReference type="Proteomes" id="UP000824247"/>
    </source>
</evidence>
<dbReference type="AlphaFoldDB" id="A0A9E2NXT5"/>
<evidence type="ECO:0000256" key="2">
    <source>
        <dbReference type="ARBA" id="ARBA00005781"/>
    </source>
</evidence>
<dbReference type="GO" id="GO:0022625">
    <property type="term" value="C:cytosolic large ribosomal subunit"/>
    <property type="evidence" value="ECO:0007669"/>
    <property type="project" value="TreeGrafter"/>
</dbReference>
<dbReference type="InterPro" id="IPR001857">
    <property type="entry name" value="Ribosomal_bL19"/>
</dbReference>
<dbReference type="EMBL" id="JAHLFM010000027">
    <property type="protein sequence ID" value="MBU3830869.1"/>
    <property type="molecule type" value="Genomic_DNA"/>
</dbReference>
<evidence type="ECO:0000256" key="7">
    <source>
        <dbReference type="RuleBase" id="RU000559"/>
    </source>
</evidence>
<dbReference type="PANTHER" id="PTHR15680:SF9">
    <property type="entry name" value="LARGE RIBOSOMAL SUBUNIT PROTEIN BL19M"/>
    <property type="match status" value="1"/>
</dbReference>
<keyword evidence="4 6" id="KW-0687">Ribonucleoprotein</keyword>
<dbReference type="InterPro" id="IPR008991">
    <property type="entry name" value="Translation_prot_SH3-like_sf"/>
</dbReference>
<dbReference type="GO" id="GO:0003735">
    <property type="term" value="F:structural constituent of ribosome"/>
    <property type="evidence" value="ECO:0007669"/>
    <property type="project" value="InterPro"/>
</dbReference>
<dbReference type="PRINTS" id="PR00061">
    <property type="entry name" value="RIBOSOMALL19"/>
</dbReference>
<accession>A0A9E2NXT5</accession>
<dbReference type="Gene3D" id="2.30.30.790">
    <property type="match status" value="1"/>
</dbReference>
<dbReference type="Proteomes" id="UP000824247">
    <property type="component" value="Unassembled WGS sequence"/>
</dbReference>
<sequence>MAQLKINKGEILNNVQETQLKKDVPNFGSGDTIVVWNKIVEGKKTRIQKFEGMVLRRKGSGASETVIVRKESNGVWVELGFDIHSPLVEKIEVKRYGRTRRAYITYMRQRSGKSARLKEVFKK</sequence>
<evidence type="ECO:0000256" key="6">
    <source>
        <dbReference type="HAMAP-Rule" id="MF_00402"/>
    </source>
</evidence>
<organism evidence="8 9">
    <name type="scientific">Candidatus Ureaplasma intestinipullorum</name>
    <dbReference type="NCBI Taxonomy" id="2838770"/>
    <lineage>
        <taxon>Bacteria</taxon>
        <taxon>Bacillati</taxon>
        <taxon>Mycoplasmatota</taxon>
        <taxon>Mycoplasmoidales</taxon>
        <taxon>Mycoplasmoidaceae</taxon>
        <taxon>Ureaplasma</taxon>
    </lineage>
</organism>
<dbReference type="GO" id="GO:0006412">
    <property type="term" value="P:translation"/>
    <property type="evidence" value="ECO:0007669"/>
    <property type="project" value="UniProtKB-UniRule"/>
</dbReference>
<evidence type="ECO:0000256" key="3">
    <source>
        <dbReference type="ARBA" id="ARBA00022980"/>
    </source>
</evidence>
<keyword evidence="3 6" id="KW-0689">Ribosomal protein</keyword>
<dbReference type="NCBIfam" id="TIGR01024">
    <property type="entry name" value="rplS_bact"/>
    <property type="match status" value="1"/>
</dbReference>
<proteinExistence type="inferred from homology"/>
<comment type="similarity">
    <text evidence="2 6 7">Belongs to the bacterial ribosomal protein bL19 family.</text>
</comment>
<dbReference type="PIRSF" id="PIRSF002191">
    <property type="entry name" value="Ribosomal_L19"/>
    <property type="match status" value="1"/>
</dbReference>
<dbReference type="HAMAP" id="MF_00402">
    <property type="entry name" value="Ribosomal_bL19"/>
    <property type="match status" value="1"/>
</dbReference>
<comment type="caution">
    <text evidence="8">The sequence shown here is derived from an EMBL/GenBank/DDBJ whole genome shotgun (WGS) entry which is preliminary data.</text>
</comment>
<reference evidence="8" key="2">
    <citation type="submission" date="2021-04" db="EMBL/GenBank/DDBJ databases">
        <authorList>
            <person name="Gilroy R."/>
        </authorList>
    </citation>
    <scope>NUCLEOTIDE SEQUENCE</scope>
    <source>
        <strain evidence="8">A5-1222</strain>
    </source>
</reference>
<protein>
    <recommendedName>
        <fullName evidence="5 6">Large ribosomal subunit protein bL19</fullName>
    </recommendedName>
</protein>
<comment type="function">
    <text evidence="1 6 7">This protein is located at the 30S-50S ribosomal subunit interface and may play a role in the structure and function of the aminoacyl-tRNA binding site.</text>
</comment>
<evidence type="ECO:0000256" key="4">
    <source>
        <dbReference type="ARBA" id="ARBA00023274"/>
    </source>
</evidence>
<dbReference type="Pfam" id="PF01245">
    <property type="entry name" value="Ribosomal_L19"/>
    <property type="match status" value="1"/>
</dbReference>
<evidence type="ECO:0000313" key="8">
    <source>
        <dbReference type="EMBL" id="MBU3830869.1"/>
    </source>
</evidence>
<dbReference type="PROSITE" id="PS01015">
    <property type="entry name" value="RIBOSOMAL_L19"/>
    <property type="match status" value="1"/>
</dbReference>
<dbReference type="PANTHER" id="PTHR15680">
    <property type="entry name" value="RIBOSOMAL PROTEIN L19"/>
    <property type="match status" value="1"/>
</dbReference>
<dbReference type="InterPro" id="IPR038657">
    <property type="entry name" value="Ribosomal_bL19_sf"/>
</dbReference>
<gene>
    <name evidence="6 8" type="primary">rplS</name>
    <name evidence="8" type="ORF">H9897_01815</name>
</gene>
<evidence type="ECO:0000256" key="5">
    <source>
        <dbReference type="ARBA" id="ARBA00035171"/>
    </source>
</evidence>
<name>A0A9E2NXT5_9BACT</name>
<reference evidence="8" key="1">
    <citation type="journal article" date="2021" name="PeerJ">
        <title>Extensive microbial diversity within the chicken gut microbiome revealed by metagenomics and culture.</title>
        <authorList>
            <person name="Gilroy R."/>
            <person name="Ravi A."/>
            <person name="Getino M."/>
            <person name="Pursley I."/>
            <person name="Horton D.L."/>
            <person name="Alikhan N.F."/>
            <person name="Baker D."/>
            <person name="Gharbi K."/>
            <person name="Hall N."/>
            <person name="Watson M."/>
            <person name="Adriaenssens E.M."/>
            <person name="Foster-Nyarko E."/>
            <person name="Jarju S."/>
            <person name="Secka A."/>
            <person name="Antonio M."/>
            <person name="Oren A."/>
            <person name="Chaudhuri R.R."/>
            <person name="La Ragione R."/>
            <person name="Hildebrand F."/>
            <person name="Pallen M.J."/>
        </authorList>
    </citation>
    <scope>NUCLEOTIDE SEQUENCE</scope>
    <source>
        <strain evidence="8">A5-1222</strain>
    </source>
</reference>
<dbReference type="InterPro" id="IPR018257">
    <property type="entry name" value="Ribosomal_bL19_CS"/>
</dbReference>
<dbReference type="SUPFAM" id="SSF50104">
    <property type="entry name" value="Translation proteins SH3-like domain"/>
    <property type="match status" value="1"/>
</dbReference>
<evidence type="ECO:0000256" key="1">
    <source>
        <dbReference type="ARBA" id="ARBA00002349"/>
    </source>
</evidence>